<proteinExistence type="inferred from homology"/>
<evidence type="ECO:0000313" key="4">
    <source>
        <dbReference type="EMBL" id="WOG83594.1"/>
    </source>
</evidence>
<dbReference type="Gramene" id="KZN09987">
    <property type="protein sequence ID" value="KZN09987"/>
    <property type="gene ID" value="DCAR_002643"/>
</dbReference>
<feature type="domain" description="Cleavage and polyadenylation specificity factor 2 C-terminal" evidence="2">
    <location>
        <begin position="5"/>
        <end position="58"/>
    </location>
</feature>
<dbReference type="GO" id="GO:0005847">
    <property type="term" value="C:mRNA cleavage and polyadenylation specificity factor complex"/>
    <property type="evidence" value="ECO:0007669"/>
    <property type="project" value="InterPro"/>
</dbReference>
<name>A0A166H9U4_DAUCS</name>
<dbReference type="PANTHER" id="PTHR45922">
    <property type="entry name" value="CLEAVAGE AND POLYADENYLATION SPECIFICITY FACTOR SUBUNIT 2"/>
    <property type="match status" value="1"/>
</dbReference>
<dbReference type="PANTHER" id="PTHR45922:SF1">
    <property type="entry name" value="CLEAVAGE AND POLYADENYLATION SPECIFICITY FACTOR SUBUNIT 2"/>
    <property type="match status" value="1"/>
</dbReference>
<dbReference type="EMBL" id="LNRQ01000001">
    <property type="protein sequence ID" value="KZN09987.1"/>
    <property type="molecule type" value="Genomic_DNA"/>
</dbReference>
<keyword evidence="1" id="KW-0539">Nucleus</keyword>
<dbReference type="STRING" id="79200.A0A166H9U4"/>
<evidence type="ECO:0000313" key="5">
    <source>
        <dbReference type="Proteomes" id="UP000077755"/>
    </source>
</evidence>
<reference evidence="3" key="1">
    <citation type="journal article" date="2016" name="Nat. Genet.">
        <title>A high-quality carrot genome assembly provides new insights into carotenoid accumulation and asterid genome evolution.</title>
        <authorList>
            <person name="Iorizzo M."/>
            <person name="Ellison S."/>
            <person name="Senalik D."/>
            <person name="Zeng P."/>
            <person name="Satapoomin P."/>
            <person name="Huang J."/>
            <person name="Bowman M."/>
            <person name="Iovene M."/>
            <person name="Sanseverino W."/>
            <person name="Cavagnaro P."/>
            <person name="Yildiz M."/>
            <person name="Macko-Podgorni A."/>
            <person name="Moranska E."/>
            <person name="Grzebelus E."/>
            <person name="Grzebelus D."/>
            <person name="Ashrafi H."/>
            <person name="Zheng Z."/>
            <person name="Cheng S."/>
            <person name="Spooner D."/>
            <person name="Van Deynze A."/>
            <person name="Simon P."/>
        </authorList>
    </citation>
    <scope>NUCLEOTIDE SEQUENCE [LARGE SCALE GENOMIC DNA]</scope>
    <source>
        <tissue evidence="3">Leaf</tissue>
    </source>
</reference>
<keyword evidence="5" id="KW-1185">Reference proteome</keyword>
<dbReference type="GO" id="GO:0006398">
    <property type="term" value="P:mRNA 3'-end processing by stem-loop binding and cleavage"/>
    <property type="evidence" value="ECO:0007669"/>
    <property type="project" value="InterPro"/>
</dbReference>
<comment type="subcellular location">
    <subcellularLocation>
        <location evidence="1">Nucleus</location>
    </subcellularLocation>
</comment>
<dbReference type="AlphaFoldDB" id="A0A166H9U4"/>
<dbReference type="InterPro" id="IPR025069">
    <property type="entry name" value="Cpsf2_C"/>
</dbReference>
<keyword evidence="1" id="KW-0507">mRNA processing</keyword>
<dbReference type="Pfam" id="PF13299">
    <property type="entry name" value="CPSF100_C"/>
    <property type="match status" value="1"/>
</dbReference>
<reference evidence="4" key="2">
    <citation type="submission" date="2022-03" db="EMBL/GenBank/DDBJ databases">
        <title>Draft title - Genomic analysis of global carrot germplasm unveils the trajectory of domestication and the origin of high carotenoid orange carrot.</title>
        <authorList>
            <person name="Iorizzo M."/>
            <person name="Ellison S."/>
            <person name="Senalik D."/>
            <person name="Macko-Podgorni A."/>
            <person name="Grzebelus D."/>
            <person name="Bostan H."/>
            <person name="Rolling W."/>
            <person name="Curaba J."/>
            <person name="Simon P."/>
        </authorList>
    </citation>
    <scope>NUCLEOTIDE SEQUENCE</scope>
    <source>
        <tissue evidence="4">Leaf</tissue>
    </source>
</reference>
<dbReference type="EMBL" id="CP093343">
    <property type="protein sequence ID" value="WOG83594.1"/>
    <property type="molecule type" value="Genomic_DNA"/>
</dbReference>
<keyword evidence="1" id="KW-0694">RNA-binding</keyword>
<accession>A0A166H9U4</accession>
<sequence length="74" mass="8026">MLSLLPLSTPAPPHKSVLIDDIKMPDFKQFFESKGIQVEFAGVGAMRCEEHVTLRKVGDASQKDGGATIQQIGD</sequence>
<evidence type="ECO:0000313" key="3">
    <source>
        <dbReference type="EMBL" id="KZN09987.1"/>
    </source>
</evidence>
<gene>
    <name evidence="3" type="ORF">DCAR_002643</name>
    <name evidence="4" type="ORF">DCAR_0102771</name>
</gene>
<comment type="similarity">
    <text evidence="1">Belongs to the metallo-beta-lactamase superfamily. RNA-metabolizing metallo-beta-lactamase-like family. CPSF2/YSH1 subfamily.</text>
</comment>
<evidence type="ECO:0000259" key="2">
    <source>
        <dbReference type="Pfam" id="PF13299"/>
    </source>
</evidence>
<protein>
    <recommendedName>
        <fullName evidence="1">Cleavage and polyadenylation specificity factor subunit 2</fullName>
    </recommendedName>
    <alternativeName>
        <fullName evidence="1">Cleavage and polyadenylation specificity factor 100 kDa subunit</fullName>
    </alternativeName>
</protein>
<dbReference type="GO" id="GO:0003723">
    <property type="term" value="F:RNA binding"/>
    <property type="evidence" value="ECO:0007669"/>
    <property type="project" value="UniProtKB-KW"/>
</dbReference>
<dbReference type="InterPro" id="IPR027075">
    <property type="entry name" value="CPSF2"/>
</dbReference>
<organism evidence="3">
    <name type="scientific">Daucus carota subsp. sativus</name>
    <name type="common">Carrot</name>
    <dbReference type="NCBI Taxonomy" id="79200"/>
    <lineage>
        <taxon>Eukaryota</taxon>
        <taxon>Viridiplantae</taxon>
        <taxon>Streptophyta</taxon>
        <taxon>Embryophyta</taxon>
        <taxon>Tracheophyta</taxon>
        <taxon>Spermatophyta</taxon>
        <taxon>Magnoliopsida</taxon>
        <taxon>eudicotyledons</taxon>
        <taxon>Gunneridae</taxon>
        <taxon>Pentapetalae</taxon>
        <taxon>asterids</taxon>
        <taxon>campanulids</taxon>
        <taxon>Apiales</taxon>
        <taxon>Apiaceae</taxon>
        <taxon>Apioideae</taxon>
        <taxon>Scandiceae</taxon>
        <taxon>Daucinae</taxon>
        <taxon>Daucus</taxon>
        <taxon>Daucus sect. Daucus</taxon>
    </lineage>
</organism>
<evidence type="ECO:0000256" key="1">
    <source>
        <dbReference type="RuleBase" id="RU365006"/>
    </source>
</evidence>
<dbReference type="Proteomes" id="UP000077755">
    <property type="component" value="Chromosome 1"/>
</dbReference>